<dbReference type="PANTHER" id="PTHR43000">
    <property type="entry name" value="DTDP-D-GLUCOSE 4,6-DEHYDRATASE-RELATED"/>
    <property type="match status" value="1"/>
</dbReference>
<sequence length="350" mass="38156">MNGPVLITGGAGFLGTNIAAALARRGNDVVIFDNLAREHVEQNLAWLKHNFGERIRVIVADVRDANAIADAVAGTSAVVHLAAQVAVTTSVLRPAEDFEVNARGTLNVLEAVRTLAPDAMVLFASTNKVYGKLLDFHELVLDGARHVPADRKTRFGFDERTPLSFCSPYGCSKGAADQYVLDYSRVYGLKAAVFRMSGLYGPHQFGHEDQGWVAHFLISALNGKPLTIYGDGCQMRDVLYVDDAVRAWLMALDRPFDFSGHAFNLGGGPGNAISLLDLIAHIETMTGRRVDYTFDAWRPGDQIWYVSDTRALEAATGWTPTVAVEDGLRRLAAWLQAEGIGQPERARRSA</sequence>
<evidence type="ECO:0000259" key="3">
    <source>
        <dbReference type="Pfam" id="PF01370"/>
    </source>
</evidence>
<keyword evidence="5" id="KW-1185">Reference proteome</keyword>
<gene>
    <name evidence="4" type="ORF">GCM10008942_06390</name>
</gene>
<dbReference type="EMBL" id="BAAADD010000001">
    <property type="protein sequence ID" value="GAA0560628.1"/>
    <property type="molecule type" value="Genomic_DNA"/>
</dbReference>
<accession>A0ABN1E916</accession>
<comment type="pathway">
    <text evidence="1">Bacterial outer membrane biogenesis; LPS O-antigen biosynthesis.</text>
</comment>
<dbReference type="Gene3D" id="3.40.50.720">
    <property type="entry name" value="NAD(P)-binding Rossmann-like Domain"/>
    <property type="match status" value="1"/>
</dbReference>
<evidence type="ECO:0000313" key="5">
    <source>
        <dbReference type="Proteomes" id="UP001499951"/>
    </source>
</evidence>
<evidence type="ECO:0000313" key="4">
    <source>
        <dbReference type="EMBL" id="GAA0560628.1"/>
    </source>
</evidence>
<evidence type="ECO:0000256" key="1">
    <source>
        <dbReference type="ARBA" id="ARBA00005125"/>
    </source>
</evidence>
<dbReference type="InterPro" id="IPR001509">
    <property type="entry name" value="Epimerase_deHydtase"/>
</dbReference>
<evidence type="ECO:0000256" key="2">
    <source>
        <dbReference type="ARBA" id="ARBA00007637"/>
    </source>
</evidence>
<name>A0ABN1E916_9PROT</name>
<dbReference type="SUPFAM" id="SSF51735">
    <property type="entry name" value="NAD(P)-binding Rossmann-fold domains"/>
    <property type="match status" value="1"/>
</dbReference>
<proteinExistence type="inferred from homology"/>
<comment type="caution">
    <text evidence="4">The sequence shown here is derived from an EMBL/GenBank/DDBJ whole genome shotgun (WGS) entry which is preliminary data.</text>
</comment>
<dbReference type="Pfam" id="PF01370">
    <property type="entry name" value="Epimerase"/>
    <property type="match status" value="1"/>
</dbReference>
<dbReference type="RefSeq" id="WP_208393716.1">
    <property type="nucleotide sequence ID" value="NZ_BAAADD010000001.1"/>
</dbReference>
<dbReference type="Proteomes" id="UP001499951">
    <property type="component" value="Unassembled WGS sequence"/>
</dbReference>
<organism evidence="4 5">
    <name type="scientific">Rhizomicrobium electricum</name>
    <dbReference type="NCBI Taxonomy" id="480070"/>
    <lineage>
        <taxon>Bacteria</taxon>
        <taxon>Pseudomonadati</taxon>
        <taxon>Pseudomonadota</taxon>
        <taxon>Alphaproteobacteria</taxon>
        <taxon>Micropepsales</taxon>
        <taxon>Micropepsaceae</taxon>
        <taxon>Rhizomicrobium</taxon>
    </lineage>
</organism>
<feature type="domain" description="NAD-dependent epimerase/dehydratase" evidence="3">
    <location>
        <begin position="5"/>
        <end position="266"/>
    </location>
</feature>
<protein>
    <recommendedName>
        <fullName evidence="3">NAD-dependent epimerase/dehydratase domain-containing protein</fullName>
    </recommendedName>
</protein>
<comment type="similarity">
    <text evidence="2">Belongs to the NAD(P)-dependent epimerase/dehydratase family.</text>
</comment>
<dbReference type="InterPro" id="IPR036291">
    <property type="entry name" value="NAD(P)-bd_dom_sf"/>
</dbReference>
<reference evidence="4 5" key="1">
    <citation type="journal article" date="2019" name="Int. J. Syst. Evol. Microbiol.">
        <title>The Global Catalogue of Microorganisms (GCM) 10K type strain sequencing project: providing services to taxonomists for standard genome sequencing and annotation.</title>
        <authorList>
            <consortium name="The Broad Institute Genomics Platform"/>
            <consortium name="The Broad Institute Genome Sequencing Center for Infectious Disease"/>
            <person name="Wu L."/>
            <person name="Ma J."/>
        </authorList>
    </citation>
    <scope>NUCLEOTIDE SEQUENCE [LARGE SCALE GENOMIC DNA]</scope>
    <source>
        <strain evidence="4 5">JCM 15089</strain>
    </source>
</reference>